<comment type="caution">
    <text evidence="5">The sequence shown here is derived from an EMBL/GenBank/DDBJ whole genome shotgun (WGS) entry which is preliminary data.</text>
</comment>
<dbReference type="AlphaFoldDB" id="A0A6A1TX70"/>
<dbReference type="Gene3D" id="1.10.10.10">
    <property type="entry name" value="Winged helix-like DNA-binding domain superfamily/Winged helix DNA-binding domain"/>
    <property type="match status" value="1"/>
</dbReference>
<dbReference type="EMBL" id="VZUL01000002">
    <property type="protein sequence ID" value="KAB1089262.1"/>
    <property type="molecule type" value="Genomic_DNA"/>
</dbReference>
<dbReference type="Pfam" id="PF01638">
    <property type="entry name" value="HxlR"/>
    <property type="match status" value="1"/>
</dbReference>
<feature type="domain" description="HTH hxlR-type" evidence="4">
    <location>
        <begin position="16"/>
        <end position="120"/>
    </location>
</feature>
<proteinExistence type="predicted"/>
<dbReference type="GO" id="GO:0003677">
    <property type="term" value="F:DNA binding"/>
    <property type="evidence" value="ECO:0007669"/>
    <property type="project" value="UniProtKB-KW"/>
</dbReference>
<evidence type="ECO:0000313" key="6">
    <source>
        <dbReference type="Proteomes" id="UP000386575"/>
    </source>
</evidence>
<dbReference type="InterPro" id="IPR036390">
    <property type="entry name" value="WH_DNA-bd_sf"/>
</dbReference>
<keyword evidence="1" id="KW-0805">Transcription regulation</keyword>
<organism evidence="5 6">
    <name type="scientific">Neorhizobium galegae</name>
    <name type="common">Rhizobium galegae</name>
    <dbReference type="NCBI Taxonomy" id="399"/>
    <lineage>
        <taxon>Bacteria</taxon>
        <taxon>Pseudomonadati</taxon>
        <taxon>Pseudomonadota</taxon>
        <taxon>Alphaproteobacteria</taxon>
        <taxon>Hyphomicrobiales</taxon>
        <taxon>Rhizobiaceae</taxon>
        <taxon>Rhizobium/Agrobacterium group</taxon>
        <taxon>Neorhizobium</taxon>
    </lineage>
</organism>
<evidence type="ECO:0000313" key="5">
    <source>
        <dbReference type="EMBL" id="KAB1089262.1"/>
    </source>
</evidence>
<gene>
    <name evidence="5" type="ORF">F4V91_24695</name>
</gene>
<reference evidence="5 6" key="1">
    <citation type="submission" date="2019-09" db="EMBL/GenBank/DDBJ databases">
        <title>Genome sequencing of Ng87 strain.</title>
        <authorList>
            <person name="Karasev E.S."/>
            <person name="Andronov E."/>
        </authorList>
    </citation>
    <scope>NUCLEOTIDE SEQUENCE [LARGE SCALE GENOMIC DNA]</scope>
    <source>
        <strain evidence="5 6">Ng87</strain>
    </source>
</reference>
<evidence type="ECO:0000256" key="2">
    <source>
        <dbReference type="ARBA" id="ARBA00023125"/>
    </source>
</evidence>
<evidence type="ECO:0000259" key="4">
    <source>
        <dbReference type="PROSITE" id="PS51118"/>
    </source>
</evidence>
<dbReference type="InterPro" id="IPR002577">
    <property type="entry name" value="HTH_HxlR"/>
</dbReference>
<keyword evidence="2" id="KW-0238">DNA-binding</keyword>
<keyword evidence="3" id="KW-0804">Transcription</keyword>
<dbReference type="Proteomes" id="UP000386575">
    <property type="component" value="Unassembled WGS sequence"/>
</dbReference>
<evidence type="ECO:0000256" key="3">
    <source>
        <dbReference type="ARBA" id="ARBA00023163"/>
    </source>
</evidence>
<dbReference type="RefSeq" id="WP_151045981.1">
    <property type="nucleotide sequence ID" value="NZ_VZUL01000002.1"/>
</dbReference>
<dbReference type="PANTHER" id="PTHR33204:SF29">
    <property type="entry name" value="TRANSCRIPTIONAL REGULATOR"/>
    <property type="match status" value="1"/>
</dbReference>
<dbReference type="InterPro" id="IPR036388">
    <property type="entry name" value="WH-like_DNA-bd_sf"/>
</dbReference>
<name>A0A6A1TX70_NEOGA</name>
<evidence type="ECO:0000256" key="1">
    <source>
        <dbReference type="ARBA" id="ARBA00023015"/>
    </source>
</evidence>
<accession>A0A6A1TX70</accession>
<protein>
    <submittedName>
        <fullName evidence="5">Helix-turn-helix transcriptional regulator</fullName>
    </submittedName>
</protein>
<dbReference type="PANTHER" id="PTHR33204">
    <property type="entry name" value="TRANSCRIPTIONAL REGULATOR, MARR FAMILY"/>
    <property type="match status" value="1"/>
</dbReference>
<dbReference type="PROSITE" id="PS51118">
    <property type="entry name" value="HTH_HXLR"/>
    <property type="match status" value="1"/>
</dbReference>
<sequence>MKNQTTPSEAESLDACAPTAADLGQFRLAVGSIIGKWKIEILWVLLPGPLRFGELRRALPGITQHMLTAQLRALEADRLLIRTAYAEIPPRVDYALTARALALKPIFLGLTEWAQSAHEA</sequence>
<dbReference type="SUPFAM" id="SSF46785">
    <property type="entry name" value="Winged helix' DNA-binding domain"/>
    <property type="match status" value="1"/>
</dbReference>